<dbReference type="GO" id="GO:0032259">
    <property type="term" value="P:methylation"/>
    <property type="evidence" value="ECO:0007669"/>
    <property type="project" value="UniProtKB-KW"/>
</dbReference>
<gene>
    <name evidence="2" type="ORF">M2350_001319</name>
</gene>
<dbReference type="InterPro" id="IPR029063">
    <property type="entry name" value="SAM-dependent_MTases_sf"/>
</dbReference>
<keyword evidence="2" id="KW-0808">Transferase</keyword>
<keyword evidence="2" id="KW-0489">Methyltransferase</keyword>
<name>A0ABT2ELU9_9BACT</name>
<proteinExistence type="predicted"/>
<dbReference type="Gene3D" id="3.40.50.150">
    <property type="entry name" value="Vaccinia Virus protein VP39"/>
    <property type="match status" value="1"/>
</dbReference>
<keyword evidence="3" id="KW-1185">Reference proteome</keyword>
<dbReference type="GO" id="GO:0008168">
    <property type="term" value="F:methyltransferase activity"/>
    <property type="evidence" value="ECO:0007669"/>
    <property type="project" value="UniProtKB-KW"/>
</dbReference>
<accession>A0ABT2ELU9</accession>
<evidence type="ECO:0000313" key="3">
    <source>
        <dbReference type="Proteomes" id="UP001204798"/>
    </source>
</evidence>
<dbReference type="EMBL" id="JANUCP010000002">
    <property type="protein sequence ID" value="MCS3918919.1"/>
    <property type="molecule type" value="Genomic_DNA"/>
</dbReference>
<dbReference type="SUPFAM" id="SSF53335">
    <property type="entry name" value="S-adenosyl-L-methionine-dependent methyltransferases"/>
    <property type="match status" value="1"/>
</dbReference>
<dbReference type="Pfam" id="PF08241">
    <property type="entry name" value="Methyltransf_11"/>
    <property type="match status" value="1"/>
</dbReference>
<dbReference type="RefSeq" id="WP_259094983.1">
    <property type="nucleotide sequence ID" value="NZ_CP130454.1"/>
</dbReference>
<evidence type="ECO:0000259" key="1">
    <source>
        <dbReference type="Pfam" id="PF08241"/>
    </source>
</evidence>
<reference evidence="2 3" key="1">
    <citation type="submission" date="2022-08" db="EMBL/GenBank/DDBJ databases">
        <title>Bacterial and archaeal communities from various locations to study Microbial Dark Matter (Phase II).</title>
        <authorList>
            <person name="Stepanauskas R."/>
        </authorList>
    </citation>
    <scope>NUCLEOTIDE SEQUENCE [LARGE SCALE GENOMIC DNA]</scope>
    <source>
        <strain evidence="2 3">PD1</strain>
    </source>
</reference>
<sequence length="189" mass="21662">MSSDIRWLDEAIPKGNGLALDSGGGRGGLRILLEQKGWRYVNADLRPSRNGFAVCADAHRLPFRDGVLGLIVAKDALEHFENPWLAMEEIRRVLADGGMLVIWVPFMWSFHGDDFYRYTPLAFERFLKGFTIVRFDTPLWVFSVLALVFEEILKRIRLGFLGRYMKCPTGWTGYSSRNDKNLVPLLEHI</sequence>
<evidence type="ECO:0000313" key="2">
    <source>
        <dbReference type="EMBL" id="MCS3918919.1"/>
    </source>
</evidence>
<dbReference type="Proteomes" id="UP001204798">
    <property type="component" value="Unassembled WGS sequence"/>
</dbReference>
<feature type="domain" description="Methyltransferase type 11" evidence="1">
    <location>
        <begin position="20"/>
        <end position="102"/>
    </location>
</feature>
<protein>
    <submittedName>
        <fullName evidence="2">SAM-dependent methyltransferase</fullName>
    </submittedName>
</protein>
<organism evidence="2 3">
    <name type="scientific">Candidatus Fervidibacter sacchari</name>
    <dbReference type="NCBI Taxonomy" id="1448929"/>
    <lineage>
        <taxon>Bacteria</taxon>
        <taxon>Candidatus Fervidibacterota</taxon>
        <taxon>Candidatus Fervidibacter</taxon>
    </lineage>
</organism>
<comment type="caution">
    <text evidence="2">The sequence shown here is derived from an EMBL/GenBank/DDBJ whole genome shotgun (WGS) entry which is preliminary data.</text>
</comment>
<dbReference type="InterPro" id="IPR013216">
    <property type="entry name" value="Methyltransf_11"/>
</dbReference>